<reference evidence="11" key="1">
    <citation type="journal article" date="2023" name="Mol. Phylogenet. Evol.">
        <title>Genome-scale phylogeny and comparative genomics of the fungal order Sordariales.</title>
        <authorList>
            <person name="Hensen N."/>
            <person name="Bonometti L."/>
            <person name="Westerberg I."/>
            <person name="Brannstrom I.O."/>
            <person name="Guillou S."/>
            <person name="Cros-Aarteil S."/>
            <person name="Calhoun S."/>
            <person name="Haridas S."/>
            <person name="Kuo A."/>
            <person name="Mondo S."/>
            <person name="Pangilinan J."/>
            <person name="Riley R."/>
            <person name="LaButti K."/>
            <person name="Andreopoulos B."/>
            <person name="Lipzen A."/>
            <person name="Chen C."/>
            <person name="Yan M."/>
            <person name="Daum C."/>
            <person name="Ng V."/>
            <person name="Clum A."/>
            <person name="Steindorff A."/>
            <person name="Ohm R.A."/>
            <person name="Martin F."/>
            <person name="Silar P."/>
            <person name="Natvig D.O."/>
            <person name="Lalanne C."/>
            <person name="Gautier V."/>
            <person name="Ament-Velasquez S.L."/>
            <person name="Kruys A."/>
            <person name="Hutchinson M.I."/>
            <person name="Powell A.J."/>
            <person name="Barry K."/>
            <person name="Miller A.N."/>
            <person name="Grigoriev I.V."/>
            <person name="Debuchy R."/>
            <person name="Gladieux P."/>
            <person name="Hiltunen Thoren M."/>
            <person name="Johannesson H."/>
        </authorList>
    </citation>
    <scope>NUCLEOTIDE SEQUENCE</scope>
    <source>
        <strain evidence="11">CBS 168.71</strain>
    </source>
</reference>
<evidence type="ECO:0000256" key="3">
    <source>
        <dbReference type="ARBA" id="ARBA00012350"/>
    </source>
</evidence>
<dbReference type="PIRSF" id="PIRSF016302">
    <property type="entry name" value="Man_a_manosd"/>
    <property type="match status" value="1"/>
</dbReference>
<evidence type="ECO:0000256" key="2">
    <source>
        <dbReference type="ARBA" id="ARBA00009699"/>
    </source>
</evidence>
<dbReference type="Proteomes" id="UP001278766">
    <property type="component" value="Unassembled WGS sequence"/>
</dbReference>
<keyword evidence="7 8" id="KW-0326">Glycosidase</keyword>
<evidence type="ECO:0000256" key="1">
    <source>
        <dbReference type="ARBA" id="ARBA00001452"/>
    </source>
</evidence>
<evidence type="ECO:0000256" key="9">
    <source>
        <dbReference type="SAM" id="MobiDB-lite"/>
    </source>
</evidence>
<name>A0AAE0LRQ4_9PEZI</name>
<dbReference type="PANTHER" id="PTHR12145">
    <property type="entry name" value="MANNAN ENDO-1,6-ALPHA-MANNOSIDASE DCW1"/>
    <property type="match status" value="1"/>
</dbReference>
<dbReference type="InterPro" id="IPR014480">
    <property type="entry name" value="Mannan-1_6-alpha_mannosidase"/>
</dbReference>
<keyword evidence="4 10" id="KW-0732">Signal</keyword>
<dbReference type="EMBL" id="JAUEPN010000005">
    <property type="protein sequence ID" value="KAK3294454.1"/>
    <property type="molecule type" value="Genomic_DNA"/>
</dbReference>
<dbReference type="AlphaFoldDB" id="A0AAE0LRQ4"/>
<dbReference type="InterPro" id="IPR008928">
    <property type="entry name" value="6-hairpin_glycosidase_sf"/>
</dbReference>
<feature type="compositionally biased region" description="Gly residues" evidence="9">
    <location>
        <begin position="442"/>
        <end position="473"/>
    </location>
</feature>
<evidence type="ECO:0000256" key="8">
    <source>
        <dbReference type="PIRNR" id="PIRNR016302"/>
    </source>
</evidence>
<dbReference type="Pfam" id="PF03663">
    <property type="entry name" value="Glyco_hydro_76"/>
    <property type="match status" value="1"/>
</dbReference>
<dbReference type="GO" id="GO:0009272">
    <property type="term" value="P:fungal-type cell wall biogenesis"/>
    <property type="evidence" value="ECO:0007669"/>
    <property type="project" value="TreeGrafter"/>
</dbReference>
<comment type="catalytic activity">
    <reaction evidence="1 8">
        <text>Random hydrolysis of (1-&gt;6)-alpha-D-mannosidic linkages in unbranched (1-&gt;6)-mannans.</text>
        <dbReference type="EC" id="3.2.1.101"/>
    </reaction>
</comment>
<dbReference type="PANTHER" id="PTHR12145:SF36">
    <property type="entry name" value="MANNAN ENDO-1,6-ALPHA-MANNOSIDASE DCW1"/>
    <property type="match status" value="1"/>
</dbReference>
<evidence type="ECO:0000256" key="4">
    <source>
        <dbReference type="ARBA" id="ARBA00022729"/>
    </source>
</evidence>
<evidence type="ECO:0000256" key="10">
    <source>
        <dbReference type="SAM" id="SignalP"/>
    </source>
</evidence>
<proteinExistence type="inferred from homology"/>
<evidence type="ECO:0000256" key="5">
    <source>
        <dbReference type="ARBA" id="ARBA00022801"/>
    </source>
</evidence>
<comment type="similarity">
    <text evidence="2 8">Belongs to the glycosyl hydrolase 76 family.</text>
</comment>
<keyword evidence="6" id="KW-0325">Glycoprotein</keyword>
<dbReference type="InterPro" id="IPR005198">
    <property type="entry name" value="Glyco_hydro_76"/>
</dbReference>
<feature type="compositionally biased region" description="Acidic residues" evidence="9">
    <location>
        <begin position="432"/>
        <end position="441"/>
    </location>
</feature>
<evidence type="ECO:0000313" key="11">
    <source>
        <dbReference type="EMBL" id="KAK3294454.1"/>
    </source>
</evidence>
<dbReference type="GO" id="GO:0016052">
    <property type="term" value="P:carbohydrate catabolic process"/>
    <property type="evidence" value="ECO:0007669"/>
    <property type="project" value="InterPro"/>
</dbReference>
<dbReference type="RefSeq" id="XP_062657968.1">
    <property type="nucleotide sequence ID" value="XM_062801753.1"/>
</dbReference>
<evidence type="ECO:0000256" key="6">
    <source>
        <dbReference type="ARBA" id="ARBA00023180"/>
    </source>
</evidence>
<feature type="chain" id="PRO_5042187591" description="Mannan endo-1,6-alpha-mannosidase" evidence="10">
    <location>
        <begin position="19"/>
        <end position="495"/>
    </location>
</feature>
<gene>
    <name evidence="11" type="ORF">B0H64DRAFT_361929</name>
</gene>
<keyword evidence="5 8" id="KW-0378">Hydrolase</keyword>
<reference evidence="11" key="2">
    <citation type="submission" date="2023-06" db="EMBL/GenBank/DDBJ databases">
        <authorList>
            <consortium name="Lawrence Berkeley National Laboratory"/>
            <person name="Haridas S."/>
            <person name="Hensen N."/>
            <person name="Bonometti L."/>
            <person name="Westerberg I."/>
            <person name="Brannstrom I.O."/>
            <person name="Guillou S."/>
            <person name="Cros-Aarteil S."/>
            <person name="Calhoun S."/>
            <person name="Kuo A."/>
            <person name="Mondo S."/>
            <person name="Pangilinan J."/>
            <person name="Riley R."/>
            <person name="Labutti K."/>
            <person name="Andreopoulos B."/>
            <person name="Lipzen A."/>
            <person name="Chen C."/>
            <person name="Yanf M."/>
            <person name="Daum C."/>
            <person name="Ng V."/>
            <person name="Clum A."/>
            <person name="Steindorff A."/>
            <person name="Ohm R."/>
            <person name="Martin F."/>
            <person name="Silar P."/>
            <person name="Natvig D."/>
            <person name="Lalanne C."/>
            <person name="Gautier V."/>
            <person name="Ament-Velasquez S.L."/>
            <person name="Kruys A."/>
            <person name="Hutchinson M.I."/>
            <person name="Powell A.J."/>
            <person name="Barry K."/>
            <person name="Miller A.N."/>
            <person name="Grigoriev I.V."/>
            <person name="Debuchy R."/>
            <person name="Gladieux P."/>
            <person name="Thoren M.H."/>
            <person name="Johannesson H."/>
        </authorList>
    </citation>
    <scope>NUCLEOTIDE SEQUENCE</scope>
    <source>
        <strain evidence="11">CBS 168.71</strain>
    </source>
</reference>
<protein>
    <recommendedName>
        <fullName evidence="3 8">Mannan endo-1,6-alpha-mannosidase</fullName>
        <ecNumber evidence="3 8">3.2.1.101</ecNumber>
    </recommendedName>
</protein>
<feature type="region of interest" description="Disordered" evidence="9">
    <location>
        <begin position="426"/>
        <end position="476"/>
    </location>
</feature>
<dbReference type="SUPFAM" id="SSF48208">
    <property type="entry name" value="Six-hairpin glycosidases"/>
    <property type="match status" value="1"/>
</dbReference>
<evidence type="ECO:0000256" key="7">
    <source>
        <dbReference type="ARBA" id="ARBA00023295"/>
    </source>
</evidence>
<dbReference type="Gene3D" id="1.50.10.20">
    <property type="match status" value="1"/>
</dbReference>
<keyword evidence="12" id="KW-1185">Reference proteome</keyword>
<comment type="caution">
    <text evidence="11">The sequence shown here is derived from an EMBL/GenBank/DDBJ whole genome shotgun (WGS) entry which is preliminary data.</text>
</comment>
<organism evidence="11 12">
    <name type="scientific">Chaetomium fimeti</name>
    <dbReference type="NCBI Taxonomy" id="1854472"/>
    <lineage>
        <taxon>Eukaryota</taxon>
        <taxon>Fungi</taxon>
        <taxon>Dikarya</taxon>
        <taxon>Ascomycota</taxon>
        <taxon>Pezizomycotina</taxon>
        <taxon>Sordariomycetes</taxon>
        <taxon>Sordariomycetidae</taxon>
        <taxon>Sordariales</taxon>
        <taxon>Chaetomiaceae</taxon>
        <taxon>Chaetomium</taxon>
    </lineage>
</organism>
<accession>A0AAE0LRQ4</accession>
<dbReference type="GO" id="GO:0008496">
    <property type="term" value="F:mannan endo-1,6-alpha-mannosidase activity"/>
    <property type="evidence" value="ECO:0007669"/>
    <property type="project" value="UniProtKB-UniRule"/>
</dbReference>
<dbReference type="EC" id="3.2.1.101" evidence="3 8"/>
<sequence>MRTTVLPFLLAGAGSALAALEVDFESTSSIKAAAKDVAFDLMSYYKGNQSGEIPGLFPMPDGKYDWWANALVWSTMIDYWRYTGDDTYNNVTIEGLMFQRGPSLEQPFLPANYSVFTLNEHQALWGIAAMQAAEAGFPSTPDGAPSWIELAKAVFDSQAARYSAEEACGGGLRMSISTQSALWNSKDTASTAIFLNLGARLYRFTGNETYGEWVERGWNWLTAIGLVDQQMNVWDVSHDGAGSKWNCSESTIIKLRLSNPASLLLQAAAYMTTQTPKSVDTANWQARLHALTGSTLTHFFPTTNTSSPNTLVEPYCERYPESVCHGRPEHFYKGMAMRYVTGAAALVPDFRGPEHAVARALRATAEGAAGACNGGGGPGGQEGRECGFRWTGGEAAREDRTKGGVVRELNALAAVMAPLVDGAAELLRDGEGGDGGEDGGEDGNGGGGGQGGEGGDGGDGNGDGTEGGDGNGENAGASTKATMGLVLAGLAAALL</sequence>
<dbReference type="GeneID" id="87838701"/>
<feature type="signal peptide" evidence="10">
    <location>
        <begin position="1"/>
        <end position="18"/>
    </location>
</feature>
<evidence type="ECO:0000313" key="12">
    <source>
        <dbReference type="Proteomes" id="UP001278766"/>
    </source>
</evidence>